<dbReference type="OMA" id="FMDKRDN"/>
<dbReference type="RefSeq" id="XP_002297246.1">
    <property type="nucleotide sequence ID" value="XM_002297210.1"/>
</dbReference>
<feature type="non-terminal residue" evidence="5">
    <location>
        <position position="402"/>
    </location>
</feature>
<dbReference type="GO" id="GO:0003723">
    <property type="term" value="F:RNA binding"/>
    <property type="evidence" value="ECO:0007669"/>
    <property type="project" value="UniProtKB-KW"/>
</dbReference>
<keyword evidence="1" id="KW-0963">Cytoplasm</keyword>
<keyword evidence="4" id="KW-0648">Protein biosynthesis</keyword>
<keyword evidence="6" id="KW-1185">Reference proteome</keyword>
<evidence type="ECO:0000313" key="5">
    <source>
        <dbReference type="EMBL" id="EED86453.1"/>
    </source>
</evidence>
<evidence type="ECO:0000313" key="6">
    <source>
        <dbReference type="Proteomes" id="UP000001449"/>
    </source>
</evidence>
<dbReference type="PANTHER" id="PTHR12399:SF0">
    <property type="entry name" value="EUKARYOTIC TRANSLATION INITIATION FACTOR 3 SUBUNIT D"/>
    <property type="match status" value="1"/>
</dbReference>
<dbReference type="InterPro" id="IPR007783">
    <property type="entry name" value="eIF3d"/>
</dbReference>
<dbReference type="eggNOG" id="KOG2479">
    <property type="taxonomic scope" value="Eukaryota"/>
</dbReference>
<dbReference type="HOGENOM" id="CLU_024521_0_0_1"/>
<keyword evidence="3" id="KW-0694">RNA-binding</keyword>
<dbReference type="PANTHER" id="PTHR12399">
    <property type="entry name" value="EUKARYOTIC TRANSLATION INITIATION FACTOR 3 SUBUNIT 7"/>
    <property type="match status" value="1"/>
</dbReference>
<feature type="non-terminal residue" evidence="5">
    <location>
        <position position="1"/>
    </location>
</feature>
<dbReference type="Pfam" id="PF05091">
    <property type="entry name" value="eIF-3_zeta"/>
    <property type="match status" value="1"/>
</dbReference>
<dbReference type="GO" id="GO:0003743">
    <property type="term" value="F:translation initiation factor activity"/>
    <property type="evidence" value="ECO:0000318"/>
    <property type="project" value="GO_Central"/>
</dbReference>
<dbReference type="AlphaFoldDB" id="B8LDZ2"/>
<evidence type="ECO:0000256" key="3">
    <source>
        <dbReference type="ARBA" id="ARBA00022884"/>
    </source>
</evidence>
<gene>
    <name evidence="5" type="ORF">THAPSDRAFT_bd96</name>
</gene>
<protein>
    <recommendedName>
        <fullName evidence="7">Eukaryotic translation initiation factor 3 subunit D</fullName>
    </recommendedName>
</protein>
<accession>B8LDZ2</accession>
<dbReference type="PaxDb" id="35128-Thapsdraft96"/>
<reference evidence="5 6" key="1">
    <citation type="journal article" date="2004" name="Science">
        <title>The genome of the diatom Thalassiosira pseudonana: ecology, evolution, and metabolism.</title>
        <authorList>
            <person name="Armbrust E.V."/>
            <person name="Berges J.A."/>
            <person name="Bowler C."/>
            <person name="Green B.R."/>
            <person name="Martinez D."/>
            <person name="Putnam N.H."/>
            <person name="Zhou S."/>
            <person name="Allen A.E."/>
            <person name="Apt K.E."/>
            <person name="Bechner M."/>
            <person name="Brzezinski M.A."/>
            <person name="Chaal B.K."/>
            <person name="Chiovitti A."/>
            <person name="Davis A.K."/>
            <person name="Demarest M.S."/>
            <person name="Detter J.C."/>
            <person name="Glavina T."/>
            <person name="Goodstein D."/>
            <person name="Hadi M.Z."/>
            <person name="Hellsten U."/>
            <person name="Hildebrand M."/>
            <person name="Jenkins B.D."/>
            <person name="Jurka J."/>
            <person name="Kapitonov V.V."/>
            <person name="Kroger N."/>
            <person name="Lau W.W."/>
            <person name="Lane T.W."/>
            <person name="Larimer F.W."/>
            <person name="Lippmeier J.C."/>
            <person name="Lucas S."/>
            <person name="Medina M."/>
            <person name="Montsant A."/>
            <person name="Obornik M."/>
            <person name="Parker M.S."/>
            <person name="Palenik B."/>
            <person name="Pazour G.J."/>
            <person name="Richardson P.M."/>
            <person name="Rynearson T.A."/>
            <person name="Saito M.A."/>
            <person name="Schwartz D.C."/>
            <person name="Thamatrakoln K."/>
            <person name="Valentin K."/>
            <person name="Vardi A."/>
            <person name="Wilkerson F.P."/>
            <person name="Rokhsar D.S."/>
        </authorList>
    </citation>
    <scope>NUCLEOTIDE SEQUENCE [LARGE SCALE GENOMIC DNA]</scope>
    <source>
        <strain evidence="5 6">CCMP1335</strain>
    </source>
</reference>
<sequence>QASVSVRPDWRRVEEVDLSKLSKGTSPLSGMVDNSPPKKVEDLAWCGFLDQYNDQYDKVSTRTPAPLKRIENKEFYPVTTTDDPVIEKLAIEGKGTVFATDAILAHLMTCPRSVYPWDVVVQKLPTGALFFDKRDASQFDYLTVHETSNTPPAPVNERDNINENDNEALMNTPERLSLEATMINQNFTQQILRSSKYRSKMDLPNPFWDEEDNDGMEPASVAYRYRKFDLGDGIELVARTELHGLAKKKGNQYMTAYALNEYDPSYAANAPPARPGTSINWREKIDNQAGAVLASELKNNSFKLAKWTAQSLLAGASQMKIGFVSRINPKNAYEHTILATQSYRPMDFATQITLNQGTMWGIMRLFIKLLEDQPEGKYVIMRDPNRAIVRIYGVPVGTFESD</sequence>
<proteinExistence type="predicted"/>
<dbReference type="GO" id="GO:0006413">
    <property type="term" value="P:translational initiation"/>
    <property type="evidence" value="ECO:0000318"/>
    <property type="project" value="GO_Central"/>
</dbReference>
<dbReference type="STRING" id="35128.B8LDZ2"/>
<keyword evidence="2" id="KW-0396">Initiation factor</keyword>
<dbReference type="InParanoid" id="B8LDZ2"/>
<dbReference type="FunCoup" id="B8LDZ2">
    <property type="interactions" value="667"/>
</dbReference>
<reference evidence="5 6" key="2">
    <citation type="journal article" date="2008" name="Nature">
        <title>The Phaeodactylum genome reveals the evolutionary history of diatom genomes.</title>
        <authorList>
            <person name="Bowler C."/>
            <person name="Allen A.E."/>
            <person name="Badger J.H."/>
            <person name="Grimwood J."/>
            <person name="Jabbari K."/>
            <person name="Kuo A."/>
            <person name="Maheswari U."/>
            <person name="Martens C."/>
            <person name="Maumus F."/>
            <person name="Otillar R.P."/>
            <person name="Rayko E."/>
            <person name="Salamov A."/>
            <person name="Vandepoele K."/>
            <person name="Beszteri B."/>
            <person name="Gruber A."/>
            <person name="Heijde M."/>
            <person name="Katinka M."/>
            <person name="Mock T."/>
            <person name="Valentin K."/>
            <person name="Verret F."/>
            <person name="Berges J.A."/>
            <person name="Brownlee C."/>
            <person name="Cadoret J.P."/>
            <person name="Chiovitti A."/>
            <person name="Choi C.J."/>
            <person name="Coesel S."/>
            <person name="De Martino A."/>
            <person name="Detter J.C."/>
            <person name="Durkin C."/>
            <person name="Falciatore A."/>
            <person name="Fournet J."/>
            <person name="Haruta M."/>
            <person name="Huysman M.J."/>
            <person name="Jenkins B.D."/>
            <person name="Jiroutova K."/>
            <person name="Jorgensen R.E."/>
            <person name="Joubert Y."/>
            <person name="Kaplan A."/>
            <person name="Kroger N."/>
            <person name="Kroth P.G."/>
            <person name="La Roche J."/>
            <person name="Lindquist E."/>
            <person name="Lommer M."/>
            <person name="Martin-Jezequel V."/>
            <person name="Lopez P.J."/>
            <person name="Lucas S."/>
            <person name="Mangogna M."/>
            <person name="McGinnis K."/>
            <person name="Medlin L.K."/>
            <person name="Montsant A."/>
            <person name="Oudot-Le Secq M.P."/>
            <person name="Napoli C."/>
            <person name="Obornik M."/>
            <person name="Parker M.S."/>
            <person name="Petit J.L."/>
            <person name="Porcel B.M."/>
            <person name="Poulsen N."/>
            <person name="Robison M."/>
            <person name="Rychlewski L."/>
            <person name="Rynearson T.A."/>
            <person name="Schmutz J."/>
            <person name="Shapiro H."/>
            <person name="Siaut M."/>
            <person name="Stanley M."/>
            <person name="Sussman M.R."/>
            <person name="Taylor A.R."/>
            <person name="Vardi A."/>
            <person name="von Dassow P."/>
            <person name="Vyverman W."/>
            <person name="Willis A."/>
            <person name="Wyrwicz L.S."/>
            <person name="Rokhsar D.S."/>
            <person name="Weissenbach J."/>
            <person name="Armbrust E.V."/>
            <person name="Green B.R."/>
            <person name="Van de Peer Y."/>
            <person name="Grigoriev I.V."/>
        </authorList>
    </citation>
    <scope>NUCLEOTIDE SEQUENCE [LARGE SCALE GENOMIC DNA]</scope>
    <source>
        <strain evidence="5 6">CCMP1335</strain>
    </source>
</reference>
<organism evidence="5 6">
    <name type="scientific">Thalassiosira pseudonana</name>
    <name type="common">Marine diatom</name>
    <name type="synonym">Cyclotella nana</name>
    <dbReference type="NCBI Taxonomy" id="35128"/>
    <lineage>
        <taxon>Eukaryota</taxon>
        <taxon>Sar</taxon>
        <taxon>Stramenopiles</taxon>
        <taxon>Ochrophyta</taxon>
        <taxon>Bacillariophyta</taxon>
        <taxon>Coscinodiscophyceae</taxon>
        <taxon>Thalassiosirophycidae</taxon>
        <taxon>Thalassiosirales</taxon>
        <taxon>Thalassiosiraceae</taxon>
        <taxon>Thalassiosira</taxon>
    </lineage>
</organism>
<dbReference type="KEGG" id="tps:THAPSDRAFT_bd96"/>
<dbReference type="Proteomes" id="UP000001449">
    <property type="component" value="Unassembled WGS sequence"/>
</dbReference>
<dbReference type="EMBL" id="DS999424">
    <property type="protein sequence ID" value="EED86453.1"/>
    <property type="molecule type" value="Genomic_DNA"/>
</dbReference>
<evidence type="ECO:0000256" key="1">
    <source>
        <dbReference type="ARBA" id="ARBA00022490"/>
    </source>
</evidence>
<dbReference type="GeneID" id="7444438"/>
<evidence type="ECO:0008006" key="7">
    <source>
        <dbReference type="Google" id="ProtNLM"/>
    </source>
</evidence>
<name>B8LDZ2_THAPS</name>
<evidence type="ECO:0000256" key="4">
    <source>
        <dbReference type="ARBA" id="ARBA00022917"/>
    </source>
</evidence>
<evidence type="ECO:0000256" key="2">
    <source>
        <dbReference type="ARBA" id="ARBA00022540"/>
    </source>
</evidence>
<dbReference type="GO" id="GO:0005852">
    <property type="term" value="C:eukaryotic translation initiation factor 3 complex"/>
    <property type="evidence" value="ECO:0000318"/>
    <property type="project" value="GO_Central"/>
</dbReference>